<protein>
    <submittedName>
        <fullName evidence="1">Uncharacterized protein</fullName>
    </submittedName>
</protein>
<dbReference type="AlphaFoldDB" id="A0A6C0J454"/>
<dbReference type="EMBL" id="MN740327">
    <property type="protein sequence ID" value="QHU00475.1"/>
    <property type="molecule type" value="Genomic_DNA"/>
</dbReference>
<evidence type="ECO:0000313" key="1">
    <source>
        <dbReference type="EMBL" id="QHU00475.1"/>
    </source>
</evidence>
<reference evidence="1" key="1">
    <citation type="journal article" date="2020" name="Nature">
        <title>Giant virus diversity and host interactions through global metagenomics.</title>
        <authorList>
            <person name="Schulz F."/>
            <person name="Roux S."/>
            <person name="Paez-Espino D."/>
            <person name="Jungbluth S."/>
            <person name="Walsh D.A."/>
            <person name="Denef V.J."/>
            <person name="McMahon K.D."/>
            <person name="Konstantinidis K.T."/>
            <person name="Eloe-Fadrosh E.A."/>
            <person name="Kyrpides N.C."/>
            <person name="Woyke T."/>
        </authorList>
    </citation>
    <scope>NUCLEOTIDE SEQUENCE</scope>
    <source>
        <strain evidence="1">GVMAG-M-3300025860-20</strain>
    </source>
</reference>
<name>A0A6C0J454_9ZZZZ</name>
<sequence length="106" mass="12571">MSKEKIWVGTIYDICHQEVYFSGAYKTKTDAVVDLSLRFFDTAEWYLINNSYNKKEQYDPDWLASSLRIANKNATYTDLCELIEIIEEGDHLYRLILSEYTNPYYT</sequence>
<proteinExistence type="predicted"/>
<organism evidence="1">
    <name type="scientific">viral metagenome</name>
    <dbReference type="NCBI Taxonomy" id="1070528"/>
    <lineage>
        <taxon>unclassified sequences</taxon>
        <taxon>metagenomes</taxon>
        <taxon>organismal metagenomes</taxon>
    </lineage>
</organism>
<accession>A0A6C0J454</accession>